<sequence>MKRFHDGNAPGQFNKRSRGPIEEGQVEIRVLIPSKVAGSIIGKGGANISRLRNDFNASVTVPDCPGPERILTIQAEMDNAMKVLNDVVPGLADYDSRGRPRGAPNNQGNGASSDQIDLRLLVHQSHAGCIIGKGGGKVKELREKTGARIKIYTNCCPQSTDRVVQLSGGAQTCCDCVKEILELLETQGSTKGVDTPYDPLNYDDYYAEEYGGFGVGGGQGYGPGGPPGAMGRNGPMGASRGFSGAPRDITARGIGGGRAPAGFGGYDNFGNGMVGDALQPAVANGGPQTSTSFSIPKDLAGAIIGKAGARIRRIRTDSGAGIIIDEPKDGSNDRLITITGLPHQVEMAHQMLQQSMAENSGPPPRY</sequence>
<evidence type="ECO:0000313" key="6">
    <source>
        <dbReference type="Proteomes" id="UP001152759"/>
    </source>
</evidence>
<dbReference type="InterPro" id="IPR004087">
    <property type="entry name" value="KH_dom"/>
</dbReference>
<dbReference type="GO" id="GO:0010468">
    <property type="term" value="P:regulation of gene expression"/>
    <property type="evidence" value="ECO:0007669"/>
    <property type="project" value="UniProtKB-ARBA"/>
</dbReference>
<accession>A0A9P0AMS1</accession>
<feature type="region of interest" description="Disordered" evidence="3">
    <location>
        <begin position="93"/>
        <end position="113"/>
    </location>
</feature>
<dbReference type="OrthoDB" id="1937934at2759"/>
<name>A0A9P0AMS1_BEMTA</name>
<dbReference type="InterPro" id="IPR004088">
    <property type="entry name" value="KH_dom_type_1"/>
</dbReference>
<dbReference type="SMART" id="SM00322">
    <property type="entry name" value="KH"/>
    <property type="match status" value="3"/>
</dbReference>
<dbReference type="Proteomes" id="UP001152759">
    <property type="component" value="Chromosome 8"/>
</dbReference>
<protein>
    <recommendedName>
        <fullName evidence="4">K Homology domain-containing protein</fullName>
    </recommendedName>
</protein>
<dbReference type="Gene3D" id="3.30.1370.10">
    <property type="entry name" value="K Homology domain, type 1"/>
    <property type="match status" value="3"/>
</dbReference>
<evidence type="ECO:0000256" key="3">
    <source>
        <dbReference type="SAM" id="MobiDB-lite"/>
    </source>
</evidence>
<proteinExistence type="predicted"/>
<keyword evidence="6" id="KW-1185">Reference proteome</keyword>
<dbReference type="GO" id="GO:0003723">
    <property type="term" value="F:RNA binding"/>
    <property type="evidence" value="ECO:0007669"/>
    <property type="project" value="UniProtKB-UniRule"/>
</dbReference>
<reference evidence="5" key="1">
    <citation type="submission" date="2021-12" db="EMBL/GenBank/DDBJ databases">
        <authorList>
            <person name="King R."/>
        </authorList>
    </citation>
    <scope>NUCLEOTIDE SEQUENCE</scope>
</reference>
<dbReference type="CDD" id="cd22432">
    <property type="entry name" value="KH-I_HNRNPK_rpt1"/>
    <property type="match status" value="1"/>
</dbReference>
<dbReference type="EMBL" id="OU963869">
    <property type="protein sequence ID" value="CAH0394102.1"/>
    <property type="molecule type" value="Genomic_DNA"/>
</dbReference>
<evidence type="ECO:0000259" key="4">
    <source>
        <dbReference type="SMART" id="SM00322"/>
    </source>
</evidence>
<dbReference type="PANTHER" id="PTHR10288">
    <property type="entry name" value="KH DOMAIN CONTAINING RNA BINDING PROTEIN"/>
    <property type="match status" value="1"/>
</dbReference>
<feature type="region of interest" description="Disordered" evidence="3">
    <location>
        <begin position="1"/>
        <end position="20"/>
    </location>
</feature>
<feature type="compositionally biased region" description="Polar residues" evidence="3">
    <location>
        <begin position="104"/>
        <end position="113"/>
    </location>
</feature>
<dbReference type="KEGG" id="btab:109040930"/>
<dbReference type="SUPFAM" id="SSF54791">
    <property type="entry name" value="Eukaryotic type KH-domain (KH-domain type I)"/>
    <property type="match status" value="3"/>
</dbReference>
<dbReference type="PROSITE" id="PS50084">
    <property type="entry name" value="KH_TYPE_1"/>
    <property type="match status" value="3"/>
</dbReference>
<gene>
    <name evidence="5" type="ORF">BEMITA_LOCUS12439</name>
</gene>
<organism evidence="5 6">
    <name type="scientific">Bemisia tabaci</name>
    <name type="common">Sweetpotato whitefly</name>
    <name type="synonym">Aleurodes tabaci</name>
    <dbReference type="NCBI Taxonomy" id="7038"/>
    <lineage>
        <taxon>Eukaryota</taxon>
        <taxon>Metazoa</taxon>
        <taxon>Ecdysozoa</taxon>
        <taxon>Arthropoda</taxon>
        <taxon>Hexapoda</taxon>
        <taxon>Insecta</taxon>
        <taxon>Pterygota</taxon>
        <taxon>Neoptera</taxon>
        <taxon>Paraneoptera</taxon>
        <taxon>Hemiptera</taxon>
        <taxon>Sternorrhyncha</taxon>
        <taxon>Aleyrodoidea</taxon>
        <taxon>Aleyrodidae</taxon>
        <taxon>Aleyrodinae</taxon>
        <taxon>Bemisia</taxon>
    </lineage>
</organism>
<dbReference type="InterPro" id="IPR036612">
    <property type="entry name" value="KH_dom_type_1_sf"/>
</dbReference>
<dbReference type="AlphaFoldDB" id="A0A9P0AMS1"/>
<evidence type="ECO:0000313" key="5">
    <source>
        <dbReference type="EMBL" id="CAH0394102.1"/>
    </source>
</evidence>
<dbReference type="Pfam" id="PF00013">
    <property type="entry name" value="KH_1"/>
    <property type="match status" value="3"/>
</dbReference>
<dbReference type="CDD" id="cd22434">
    <property type="entry name" value="KH-I_HNRNPK_rpt3"/>
    <property type="match status" value="1"/>
</dbReference>
<feature type="domain" description="K Homology" evidence="4">
    <location>
        <begin position="287"/>
        <end position="357"/>
    </location>
</feature>
<evidence type="ECO:0000256" key="1">
    <source>
        <dbReference type="ARBA" id="ARBA00022737"/>
    </source>
</evidence>
<feature type="domain" description="K Homology" evidence="4">
    <location>
        <begin position="24"/>
        <end position="92"/>
    </location>
</feature>
<feature type="domain" description="K Homology" evidence="4">
    <location>
        <begin position="114"/>
        <end position="185"/>
    </location>
</feature>
<keyword evidence="2" id="KW-0694">RNA-binding</keyword>
<evidence type="ECO:0000256" key="2">
    <source>
        <dbReference type="PROSITE-ProRule" id="PRU00117"/>
    </source>
</evidence>
<keyword evidence="1" id="KW-0677">Repeat</keyword>